<dbReference type="EMBL" id="CP034463">
    <property type="protein sequence ID" value="AZP14976.1"/>
    <property type="molecule type" value="Genomic_DNA"/>
</dbReference>
<evidence type="ECO:0000313" key="3">
    <source>
        <dbReference type="Proteomes" id="UP000280197"/>
    </source>
</evidence>
<organism evidence="2 3">
    <name type="scientific">Streptomyces aquilus</name>
    <dbReference type="NCBI Taxonomy" id="2548456"/>
    <lineage>
        <taxon>Bacteria</taxon>
        <taxon>Bacillati</taxon>
        <taxon>Actinomycetota</taxon>
        <taxon>Actinomycetes</taxon>
        <taxon>Kitasatosporales</taxon>
        <taxon>Streptomycetaceae</taxon>
        <taxon>Streptomyces</taxon>
    </lineage>
</organism>
<proteinExistence type="predicted"/>
<feature type="region of interest" description="Disordered" evidence="1">
    <location>
        <begin position="97"/>
        <end position="116"/>
    </location>
</feature>
<evidence type="ECO:0000256" key="1">
    <source>
        <dbReference type="SAM" id="MobiDB-lite"/>
    </source>
</evidence>
<protein>
    <submittedName>
        <fullName evidence="2">Uncharacterized protein</fullName>
    </submittedName>
</protein>
<dbReference type="KEGG" id="saqu:EJC51_01745"/>
<dbReference type="AlphaFoldDB" id="A0A3S9HS48"/>
<name>A0A3S9HS48_9ACTN</name>
<reference evidence="2 3" key="1">
    <citation type="submission" date="2018-12" db="EMBL/GenBank/DDBJ databases">
        <authorList>
            <person name="Li K."/>
        </authorList>
    </citation>
    <scope>NUCLEOTIDE SEQUENCE [LARGE SCALE GENOMIC DNA]</scope>
    <source>
        <strain evidence="3">CR22</strain>
    </source>
</reference>
<evidence type="ECO:0000313" key="2">
    <source>
        <dbReference type="EMBL" id="AZP14976.1"/>
    </source>
</evidence>
<accession>A0A3S9HS48</accession>
<keyword evidence="3" id="KW-1185">Reference proteome</keyword>
<gene>
    <name evidence="2" type="ORF">EJC51_01745</name>
</gene>
<dbReference type="RefSeq" id="WP_126269362.1">
    <property type="nucleotide sequence ID" value="NZ_CP034463.1"/>
</dbReference>
<sequence>MPRTVREWCGEALGNARVDVLGTLAALTTRLTSLPADMSGRVIVHPCTLPETALRGVAECRVLPQRPGVPRSFIVTGVLGEHTETFWLWTALRDDSVAEPGEPGFPPRPTRAIPRC</sequence>
<dbReference type="Proteomes" id="UP000280197">
    <property type="component" value="Chromosome"/>
</dbReference>